<gene>
    <name evidence="2" type="ORF">SPACI_051710</name>
</gene>
<reference evidence="2" key="1">
    <citation type="submission" date="2024-05" db="EMBL/GenBank/DDBJ databases">
        <title>Isolation and characterization of Sporomusa carbonis sp. nov., a carboxydotrophic hydrogenogen in the genus of Sporomusa isolated from a charcoal burning pile.</title>
        <authorList>
            <person name="Boeer T."/>
            <person name="Rosenbaum F."/>
            <person name="Eysell L."/>
            <person name="Mueller V."/>
            <person name="Daniel R."/>
            <person name="Poehlein A."/>
        </authorList>
    </citation>
    <scope>NUCLEOTIDE SEQUENCE [LARGE SCALE GENOMIC DNA]</scope>
    <source>
        <strain evidence="2">DSM 3132</strain>
    </source>
</reference>
<keyword evidence="3" id="KW-1185">Reference proteome</keyword>
<name>A0ABZ3JA98_SPOA4</name>
<evidence type="ECO:0000313" key="3">
    <source>
        <dbReference type="Proteomes" id="UP000216052"/>
    </source>
</evidence>
<evidence type="ECO:0000313" key="2">
    <source>
        <dbReference type="EMBL" id="XFO75060.1"/>
    </source>
</evidence>
<feature type="domain" description="SipL SPOCS" evidence="1">
    <location>
        <begin position="44"/>
        <end position="122"/>
    </location>
</feature>
<dbReference type="Pfam" id="PF12673">
    <property type="entry name" value="SipL"/>
    <property type="match status" value="1"/>
</dbReference>
<evidence type="ECO:0000259" key="1">
    <source>
        <dbReference type="Pfam" id="PF12673"/>
    </source>
</evidence>
<organism evidence="2 3">
    <name type="scientific">Sporomusa acidovorans (strain ATCC 49682 / DSM 3132 / Mol)</name>
    <dbReference type="NCBI Taxonomy" id="1123286"/>
    <lineage>
        <taxon>Bacteria</taxon>
        <taxon>Bacillati</taxon>
        <taxon>Bacillota</taxon>
        <taxon>Negativicutes</taxon>
        <taxon>Selenomonadales</taxon>
        <taxon>Sporomusaceae</taxon>
        <taxon>Sporomusa</taxon>
    </lineage>
</organism>
<dbReference type="Proteomes" id="UP000216052">
    <property type="component" value="Chromosome"/>
</dbReference>
<dbReference type="InterPro" id="IPR024300">
    <property type="entry name" value="SipL_SPOCS_dom"/>
</dbReference>
<accession>A0ABZ3JA98</accession>
<dbReference type="RefSeq" id="WP_169717031.1">
    <property type="nucleotide sequence ID" value="NZ_CP155571.1"/>
</dbReference>
<dbReference type="EMBL" id="CP155571">
    <property type="protein sequence ID" value="XFO75060.1"/>
    <property type="molecule type" value="Genomic_DNA"/>
</dbReference>
<protein>
    <recommendedName>
        <fullName evidence="1">SipL SPOCS domain-containing protein</fullName>
    </recommendedName>
</protein>
<proteinExistence type="predicted"/>
<sequence>MDGSLVTVAGLCDLRGINFTKGVDNFWTQISIQENLNIPEIKPEIEQITGVNVAVRIIRKKVIITPGTDSCPNFEGKLLTGRKLIVEGELCQTISYIAARSEQPVHSARFVIPFSAFIVIPKTVRVWFKDEDQDQEVDSLHITFQINTCLEDVFVKKVTSREIFDNVMLLLQAVPLTVNVCHDEQLNNMCKKEE</sequence>